<dbReference type="InterPro" id="IPR023230">
    <property type="entry name" value="Glyco_hydro_2_CS"/>
</dbReference>
<comment type="similarity">
    <text evidence="3 12">Belongs to the glycosyl hydrolase 2 family.</text>
</comment>
<evidence type="ECO:0000259" key="15">
    <source>
        <dbReference type="Pfam" id="PF02836"/>
    </source>
</evidence>
<accession>A0A067QTD3</accession>
<dbReference type="FunFam" id="3.20.20.80:FF:000029">
    <property type="entry name" value="Beta-glucuronidase"/>
    <property type="match status" value="1"/>
</dbReference>
<dbReference type="Pfam" id="PF00703">
    <property type="entry name" value="Glyco_hydro_2"/>
    <property type="match status" value="1"/>
</dbReference>
<evidence type="ECO:0000256" key="6">
    <source>
        <dbReference type="ARBA" id="ARBA00016205"/>
    </source>
</evidence>
<sequence length="661" mass="75502">MENRQWVSTALVIALMVSVVAGQGILYPIESESRAVHYLDGIWNFRLANESDSDVGHREGWYRQELRKTGQTIQMPVPASYNDITEDKAVRDHVGVVWYDRTFYVPRTWSSPNMKIWLRFGGVHYAADVFVNGELVVRHTGGHIPFQSEVTSILQYGRKNLISVAVNNILTHITVPQGSLEKLQTDSGPKIVQYYKFDFFNYAGIHRSVVLYTTPSVYIDDISVNTDINEDTGVIKYNVSAGGEPTNHSTVSVSLLDRDENYVIRDVMGNEGNLRVPQAKLWWPYLMDPDPAYLYTLEVRLSTKDEVLEDVYRLPVGIRKLGWGNSSVTINGKPIYIRGFGRHEDSEIRGKGHDFPLITRDYNLIKWLGANAYRTSHYPYSEEIMDFADREGIMIIDECPGVDIGSYGFSAELLEAHKTALTRLHQRDKNRPSVVMWSVANEALTSLQGASDYFHAIADHMKVLESSRPITMAINALYDMDLVGQFMDVISFNRYNAWYSNSGRTDTITNNVKEEAKNWHKKYNKPVLMTEYGGDTIAGLHLSPEYIWSEEYQAKLLSKHFEAFDELRSERFFIGEMIWNFADFNTAQTYVRAGGNKKGIFTRNRQPKASALLVRKRYWAIAEELDNVTPPNDLSEYVYKNHLKHLKTVTEEISDVALISV</sequence>
<evidence type="ECO:0000256" key="13">
    <source>
        <dbReference type="SAM" id="SignalP"/>
    </source>
</evidence>
<dbReference type="GO" id="GO:0005975">
    <property type="term" value="P:carbohydrate metabolic process"/>
    <property type="evidence" value="ECO:0007669"/>
    <property type="project" value="InterPro"/>
</dbReference>
<evidence type="ECO:0000256" key="9">
    <source>
        <dbReference type="ARBA" id="ARBA00023180"/>
    </source>
</evidence>
<evidence type="ECO:0000256" key="10">
    <source>
        <dbReference type="ARBA" id="ARBA00023228"/>
    </source>
</evidence>
<dbReference type="Pfam" id="PF02836">
    <property type="entry name" value="Glyco_hydro_2_C"/>
    <property type="match status" value="1"/>
</dbReference>
<name>A0A067QTD3_ZOONE</name>
<dbReference type="InterPro" id="IPR006103">
    <property type="entry name" value="Glyco_hydro_2_cat"/>
</dbReference>
<dbReference type="InParanoid" id="A0A067QTD3"/>
<dbReference type="EMBL" id="KK853297">
    <property type="protein sequence ID" value="KDR08780.1"/>
    <property type="molecule type" value="Genomic_DNA"/>
</dbReference>
<evidence type="ECO:0000313" key="17">
    <source>
        <dbReference type="EMBL" id="KDR08780.1"/>
    </source>
</evidence>
<evidence type="ECO:0000256" key="5">
    <source>
        <dbReference type="ARBA" id="ARBA00012761"/>
    </source>
</evidence>
<evidence type="ECO:0000259" key="16">
    <source>
        <dbReference type="Pfam" id="PF02837"/>
    </source>
</evidence>
<evidence type="ECO:0000256" key="2">
    <source>
        <dbReference type="ARBA" id="ARBA00004371"/>
    </source>
</evidence>
<evidence type="ECO:0000256" key="8">
    <source>
        <dbReference type="ARBA" id="ARBA00022801"/>
    </source>
</evidence>
<comment type="subcellular location">
    <subcellularLocation>
        <location evidence="2">Lysosome</location>
    </subcellularLocation>
</comment>
<dbReference type="SUPFAM" id="SSF51445">
    <property type="entry name" value="(Trans)glycosidases"/>
    <property type="match status" value="1"/>
</dbReference>
<dbReference type="eggNOG" id="KOG2024">
    <property type="taxonomic scope" value="Eukaryota"/>
</dbReference>
<proteinExistence type="inferred from homology"/>
<dbReference type="GO" id="GO:0019391">
    <property type="term" value="P:glucuronoside catabolic process"/>
    <property type="evidence" value="ECO:0007669"/>
    <property type="project" value="TreeGrafter"/>
</dbReference>
<feature type="domain" description="Glycoside hydrolase family 2 immunoglobulin-like beta-sandwich" evidence="14">
    <location>
        <begin position="217"/>
        <end position="319"/>
    </location>
</feature>
<keyword evidence="18" id="KW-1185">Reference proteome</keyword>
<dbReference type="STRING" id="136037.A0A067QTD3"/>
<comment type="subunit">
    <text evidence="4 12">Homotetramer.</text>
</comment>
<dbReference type="FunFam" id="2.60.120.260:FF:000027">
    <property type="entry name" value="Beta-glucuronidase"/>
    <property type="match status" value="1"/>
</dbReference>
<dbReference type="Pfam" id="PF02837">
    <property type="entry name" value="Glyco_hydro_2_N"/>
    <property type="match status" value="1"/>
</dbReference>
<dbReference type="GO" id="GO:0005764">
    <property type="term" value="C:lysosome"/>
    <property type="evidence" value="ECO:0007669"/>
    <property type="project" value="UniProtKB-SubCell"/>
</dbReference>
<keyword evidence="8 12" id="KW-0378">Hydrolase</keyword>
<dbReference type="SUPFAM" id="SSF49303">
    <property type="entry name" value="beta-Galactosidase/glucuronidase domain"/>
    <property type="match status" value="1"/>
</dbReference>
<dbReference type="FunCoup" id="A0A067QTD3">
    <property type="interactions" value="368"/>
</dbReference>
<feature type="domain" description="Glycoside hydrolase family 2 catalytic" evidence="15">
    <location>
        <begin position="326"/>
        <end position="622"/>
    </location>
</feature>
<dbReference type="InterPro" id="IPR006104">
    <property type="entry name" value="Glyco_hydro_2_N"/>
</dbReference>
<evidence type="ECO:0000256" key="4">
    <source>
        <dbReference type="ARBA" id="ARBA00011881"/>
    </source>
</evidence>
<evidence type="ECO:0000256" key="1">
    <source>
        <dbReference type="ARBA" id="ARBA00003025"/>
    </source>
</evidence>
<reference evidence="17 18" key="1">
    <citation type="journal article" date="2014" name="Nat. Commun.">
        <title>Molecular traces of alternative social organization in a termite genome.</title>
        <authorList>
            <person name="Terrapon N."/>
            <person name="Li C."/>
            <person name="Robertson H.M."/>
            <person name="Ji L."/>
            <person name="Meng X."/>
            <person name="Booth W."/>
            <person name="Chen Z."/>
            <person name="Childers C.P."/>
            <person name="Glastad K.M."/>
            <person name="Gokhale K."/>
            <person name="Gowin J."/>
            <person name="Gronenberg W."/>
            <person name="Hermansen R.A."/>
            <person name="Hu H."/>
            <person name="Hunt B.G."/>
            <person name="Huylmans A.K."/>
            <person name="Khalil S.M."/>
            <person name="Mitchell R.D."/>
            <person name="Munoz-Torres M.C."/>
            <person name="Mustard J.A."/>
            <person name="Pan H."/>
            <person name="Reese J.T."/>
            <person name="Scharf M.E."/>
            <person name="Sun F."/>
            <person name="Vogel H."/>
            <person name="Xiao J."/>
            <person name="Yang W."/>
            <person name="Yang Z."/>
            <person name="Yang Z."/>
            <person name="Zhou J."/>
            <person name="Zhu J."/>
            <person name="Brent C.S."/>
            <person name="Elsik C.G."/>
            <person name="Goodisman M.A."/>
            <person name="Liberles D.A."/>
            <person name="Roe R.M."/>
            <person name="Vargo E.L."/>
            <person name="Vilcinskas A."/>
            <person name="Wang J."/>
            <person name="Bornberg-Bauer E."/>
            <person name="Korb J."/>
            <person name="Zhang G."/>
            <person name="Liebig J."/>
        </authorList>
    </citation>
    <scope>NUCLEOTIDE SEQUENCE [LARGE SCALE GENOMIC DNA]</scope>
    <source>
        <tissue evidence="17">Whole organism</tissue>
    </source>
</reference>
<dbReference type="SUPFAM" id="SSF49785">
    <property type="entry name" value="Galactose-binding domain-like"/>
    <property type="match status" value="1"/>
</dbReference>
<keyword evidence="10 12" id="KW-0458">Lysosome</keyword>
<dbReference type="NCBIfam" id="NF007538">
    <property type="entry name" value="PRK10150.1"/>
    <property type="match status" value="1"/>
</dbReference>
<dbReference type="Proteomes" id="UP000027135">
    <property type="component" value="Unassembled WGS sequence"/>
</dbReference>
<dbReference type="InterPro" id="IPR017853">
    <property type="entry name" value="GH"/>
</dbReference>
<feature type="chain" id="PRO_5001644303" description="Beta-glucuronidase" evidence="13">
    <location>
        <begin position="23"/>
        <end position="661"/>
    </location>
</feature>
<dbReference type="Gene3D" id="2.60.120.260">
    <property type="entry name" value="Galactose-binding domain-like"/>
    <property type="match status" value="1"/>
</dbReference>
<dbReference type="InterPro" id="IPR008979">
    <property type="entry name" value="Galactose-bd-like_sf"/>
</dbReference>
<dbReference type="InterPro" id="IPR013783">
    <property type="entry name" value="Ig-like_fold"/>
</dbReference>
<gene>
    <name evidence="17" type="ORF">L798_00958</name>
</gene>
<keyword evidence="9" id="KW-0325">Glycoprotein</keyword>
<dbReference type="AlphaFoldDB" id="A0A067QTD3"/>
<dbReference type="OMA" id="IRLGHYQ"/>
<dbReference type="GO" id="GO:0004566">
    <property type="term" value="F:beta-glucuronidase activity"/>
    <property type="evidence" value="ECO:0007669"/>
    <property type="project" value="UniProtKB-EC"/>
</dbReference>
<comment type="function">
    <text evidence="1 12">Plays an important role in the degradation of dermatan and keratan sulfates.</text>
</comment>
<comment type="catalytic activity">
    <reaction evidence="12">
        <text>a beta-D-glucuronoside + H2O = D-glucuronate + an alcohol</text>
        <dbReference type="Rhea" id="RHEA:17633"/>
        <dbReference type="ChEBI" id="CHEBI:15377"/>
        <dbReference type="ChEBI" id="CHEBI:30879"/>
        <dbReference type="ChEBI" id="CHEBI:58720"/>
        <dbReference type="ChEBI" id="CHEBI:83411"/>
        <dbReference type="EC" id="3.2.1.31"/>
    </reaction>
</comment>
<keyword evidence="11 12" id="KW-0326">Glycosidase</keyword>
<feature type="domain" description="Glycosyl hydrolases family 2 sugar binding" evidence="16">
    <location>
        <begin position="38"/>
        <end position="215"/>
    </location>
</feature>
<keyword evidence="7 13" id="KW-0732">Signal</keyword>
<feature type="signal peptide" evidence="13">
    <location>
        <begin position="1"/>
        <end position="22"/>
    </location>
</feature>
<dbReference type="PROSITE" id="PS00719">
    <property type="entry name" value="GLYCOSYL_HYDROL_F2_1"/>
    <property type="match status" value="1"/>
</dbReference>
<dbReference type="InterPro" id="IPR036156">
    <property type="entry name" value="Beta-gal/glucu_dom_sf"/>
</dbReference>
<evidence type="ECO:0000256" key="11">
    <source>
        <dbReference type="ARBA" id="ARBA00023295"/>
    </source>
</evidence>
<evidence type="ECO:0000259" key="14">
    <source>
        <dbReference type="Pfam" id="PF00703"/>
    </source>
</evidence>
<dbReference type="Gene3D" id="2.60.40.10">
    <property type="entry name" value="Immunoglobulins"/>
    <property type="match status" value="1"/>
</dbReference>
<dbReference type="InterPro" id="IPR023232">
    <property type="entry name" value="Glyco_hydro_2_AS"/>
</dbReference>
<evidence type="ECO:0000313" key="18">
    <source>
        <dbReference type="Proteomes" id="UP000027135"/>
    </source>
</evidence>
<evidence type="ECO:0000256" key="3">
    <source>
        <dbReference type="ARBA" id="ARBA00007401"/>
    </source>
</evidence>
<protein>
    <recommendedName>
        <fullName evidence="6 12">Beta-glucuronidase</fullName>
        <ecNumber evidence="5 12">3.2.1.31</ecNumber>
    </recommendedName>
</protein>
<dbReference type="PRINTS" id="PR00132">
    <property type="entry name" value="GLHYDRLASE2"/>
</dbReference>
<dbReference type="Gene3D" id="3.20.20.80">
    <property type="entry name" value="Glycosidases"/>
    <property type="match status" value="1"/>
</dbReference>
<dbReference type="PROSITE" id="PS00608">
    <property type="entry name" value="GLYCOSYL_HYDROL_F2_2"/>
    <property type="match status" value="1"/>
</dbReference>
<dbReference type="EC" id="3.2.1.31" evidence="5 12"/>
<dbReference type="GO" id="GO:0030246">
    <property type="term" value="F:carbohydrate binding"/>
    <property type="evidence" value="ECO:0007669"/>
    <property type="project" value="TreeGrafter"/>
</dbReference>
<comment type="activity regulation">
    <text evidence="12">Inhibited by L-aspartic acid.</text>
</comment>
<dbReference type="PANTHER" id="PTHR10066">
    <property type="entry name" value="BETA-GLUCURONIDASE"/>
    <property type="match status" value="1"/>
</dbReference>
<dbReference type="GO" id="GO:0005615">
    <property type="term" value="C:extracellular space"/>
    <property type="evidence" value="ECO:0007669"/>
    <property type="project" value="TreeGrafter"/>
</dbReference>
<evidence type="ECO:0000256" key="12">
    <source>
        <dbReference type="RuleBase" id="RU361154"/>
    </source>
</evidence>
<dbReference type="PANTHER" id="PTHR10066:SF67">
    <property type="entry name" value="BETA-GLUCURONIDASE"/>
    <property type="match status" value="1"/>
</dbReference>
<dbReference type="InterPro" id="IPR006102">
    <property type="entry name" value="Ig-like_GH2"/>
</dbReference>
<evidence type="ECO:0000256" key="7">
    <source>
        <dbReference type="ARBA" id="ARBA00022729"/>
    </source>
</evidence>
<dbReference type="FunFam" id="2.60.40.10:FF:000628">
    <property type="entry name" value="Beta-glucuronidase"/>
    <property type="match status" value="1"/>
</dbReference>
<dbReference type="InterPro" id="IPR006101">
    <property type="entry name" value="Glyco_hydro_2"/>
</dbReference>
<organism evidence="17 18">
    <name type="scientific">Zootermopsis nevadensis</name>
    <name type="common">Dampwood termite</name>
    <dbReference type="NCBI Taxonomy" id="136037"/>
    <lineage>
        <taxon>Eukaryota</taxon>
        <taxon>Metazoa</taxon>
        <taxon>Ecdysozoa</taxon>
        <taxon>Arthropoda</taxon>
        <taxon>Hexapoda</taxon>
        <taxon>Insecta</taxon>
        <taxon>Pterygota</taxon>
        <taxon>Neoptera</taxon>
        <taxon>Polyneoptera</taxon>
        <taxon>Dictyoptera</taxon>
        <taxon>Blattodea</taxon>
        <taxon>Blattoidea</taxon>
        <taxon>Termitoidae</taxon>
        <taxon>Termopsidae</taxon>
        <taxon>Zootermopsis</taxon>
    </lineage>
</organism>